<gene>
    <name evidence="18" type="ORF">AWRI4233_LOCUS4482</name>
</gene>
<dbReference type="OrthoDB" id="3944352at2759"/>
<feature type="disulfide bond" evidence="15">
    <location>
        <begin position="33"/>
        <end position="73"/>
    </location>
</feature>
<evidence type="ECO:0000313" key="19">
    <source>
        <dbReference type="Proteomes" id="UP000714618"/>
    </source>
</evidence>
<dbReference type="InterPro" id="IPR008427">
    <property type="entry name" value="Extracellular_membr_CFEM_dom"/>
</dbReference>
<feature type="domain" description="CFEM" evidence="17">
    <location>
        <begin position="5"/>
        <end position="116"/>
    </location>
</feature>
<keyword evidence="14" id="KW-0449">Lipoprotein</keyword>
<dbReference type="GO" id="GO:0046872">
    <property type="term" value="F:metal ion binding"/>
    <property type="evidence" value="ECO:0007669"/>
    <property type="project" value="UniProtKB-UniRule"/>
</dbReference>
<keyword evidence="10 15" id="KW-0408">Iron</keyword>
<comment type="caution">
    <text evidence="18">The sequence shown here is derived from an EMBL/GenBank/DDBJ whole genome shotgun (WGS) entry which is preliminary data.</text>
</comment>
<protein>
    <recommendedName>
        <fullName evidence="17">CFEM domain-containing protein</fullName>
    </recommendedName>
</protein>
<feature type="chain" id="PRO_5040416775" description="CFEM domain-containing protein" evidence="16">
    <location>
        <begin position="20"/>
        <end position="184"/>
    </location>
</feature>
<keyword evidence="11" id="KW-0472">Membrane</keyword>
<evidence type="ECO:0000256" key="7">
    <source>
        <dbReference type="ARBA" id="ARBA00022622"/>
    </source>
</evidence>
<evidence type="ECO:0000256" key="1">
    <source>
        <dbReference type="ARBA" id="ARBA00004609"/>
    </source>
</evidence>
<feature type="binding site" description="axial binding residue" evidence="15">
    <location>
        <position position="51"/>
    </location>
    <ligand>
        <name>heme</name>
        <dbReference type="ChEBI" id="CHEBI:30413"/>
    </ligand>
    <ligandPart>
        <name>Fe</name>
        <dbReference type="ChEBI" id="CHEBI:18248"/>
    </ligandPart>
</feature>
<evidence type="ECO:0000256" key="9">
    <source>
        <dbReference type="ARBA" id="ARBA00022729"/>
    </source>
</evidence>
<evidence type="ECO:0000256" key="8">
    <source>
        <dbReference type="ARBA" id="ARBA00022723"/>
    </source>
</evidence>
<dbReference type="SMART" id="SM00747">
    <property type="entry name" value="CFEM"/>
    <property type="match status" value="1"/>
</dbReference>
<evidence type="ECO:0000256" key="5">
    <source>
        <dbReference type="ARBA" id="ARBA00022525"/>
    </source>
</evidence>
<dbReference type="GO" id="GO:0098552">
    <property type="term" value="C:side of membrane"/>
    <property type="evidence" value="ECO:0007669"/>
    <property type="project" value="UniProtKB-KW"/>
</dbReference>
<keyword evidence="8 15" id="KW-0479">Metal-binding</keyword>
<organism evidence="18 19">
    <name type="scientific">Aureobasidium mustum</name>
    <dbReference type="NCBI Taxonomy" id="2773714"/>
    <lineage>
        <taxon>Eukaryota</taxon>
        <taxon>Fungi</taxon>
        <taxon>Dikarya</taxon>
        <taxon>Ascomycota</taxon>
        <taxon>Pezizomycotina</taxon>
        <taxon>Dothideomycetes</taxon>
        <taxon>Dothideomycetidae</taxon>
        <taxon>Dothideales</taxon>
        <taxon>Saccotheciaceae</taxon>
        <taxon>Aureobasidium</taxon>
    </lineage>
</organism>
<keyword evidence="12 15" id="KW-1015">Disulfide bond</keyword>
<dbReference type="GO" id="GO:0005886">
    <property type="term" value="C:plasma membrane"/>
    <property type="evidence" value="ECO:0007669"/>
    <property type="project" value="UniProtKB-SubCell"/>
</dbReference>
<dbReference type="GO" id="GO:0005576">
    <property type="term" value="C:extracellular region"/>
    <property type="evidence" value="ECO:0007669"/>
    <property type="project" value="UniProtKB-SubCell"/>
</dbReference>
<proteinExistence type="inferred from homology"/>
<dbReference type="PROSITE" id="PS52012">
    <property type="entry name" value="CFEM"/>
    <property type="match status" value="1"/>
</dbReference>
<evidence type="ECO:0000256" key="12">
    <source>
        <dbReference type="ARBA" id="ARBA00023157"/>
    </source>
</evidence>
<evidence type="ECO:0000259" key="17">
    <source>
        <dbReference type="PROSITE" id="PS52012"/>
    </source>
</evidence>
<evidence type="ECO:0000256" key="6">
    <source>
        <dbReference type="ARBA" id="ARBA00022617"/>
    </source>
</evidence>
<evidence type="ECO:0000256" key="10">
    <source>
        <dbReference type="ARBA" id="ARBA00023004"/>
    </source>
</evidence>
<evidence type="ECO:0000256" key="13">
    <source>
        <dbReference type="ARBA" id="ARBA00023180"/>
    </source>
</evidence>
<comment type="similarity">
    <text evidence="3">Belongs to the RBT5 family.</text>
</comment>
<keyword evidence="5" id="KW-0964">Secreted</keyword>
<feature type="non-terminal residue" evidence="18">
    <location>
        <position position="1"/>
    </location>
</feature>
<evidence type="ECO:0000313" key="18">
    <source>
        <dbReference type="EMBL" id="CAD0094292.1"/>
    </source>
</evidence>
<feature type="disulfide bond" evidence="15">
    <location>
        <begin position="47"/>
        <end position="54"/>
    </location>
</feature>
<name>A0A9N8JWG9_9PEZI</name>
<keyword evidence="19" id="KW-1185">Reference proteome</keyword>
<keyword evidence="4" id="KW-1003">Cell membrane</keyword>
<dbReference type="AlphaFoldDB" id="A0A9N8JWG9"/>
<sequence>MRTAAIFAAAIAFVAPVLAQSDAASVLSSLPTCGQTCILSGISATGCSPTDSACLCSNTAYQSGVASCVTSSCSSKDAAKVAAAASSLCPNGTGAQAAGGSSAASSAAPSSSAASSSAAAKMSSSSAVAATGSSSMMQASSMAGSATSAAASATSSHPAVYTGAASNVGAGLGFLAMLGVAAAL</sequence>
<dbReference type="PANTHER" id="PTHR37928:SF2">
    <property type="entry name" value="GPI ANCHORED CFEM DOMAIN PROTEIN (AFU_ORTHOLOGUE AFUA_6G10580)"/>
    <property type="match status" value="1"/>
</dbReference>
<dbReference type="InterPro" id="IPR051735">
    <property type="entry name" value="CFEM_domain"/>
</dbReference>
<evidence type="ECO:0000256" key="11">
    <source>
        <dbReference type="ARBA" id="ARBA00023136"/>
    </source>
</evidence>
<keyword evidence="6 15" id="KW-0349">Heme</keyword>
<feature type="signal peptide" evidence="16">
    <location>
        <begin position="1"/>
        <end position="19"/>
    </location>
</feature>
<evidence type="ECO:0000256" key="2">
    <source>
        <dbReference type="ARBA" id="ARBA00004613"/>
    </source>
</evidence>
<evidence type="ECO:0000256" key="4">
    <source>
        <dbReference type="ARBA" id="ARBA00022475"/>
    </source>
</evidence>
<feature type="disulfide bond" evidence="15">
    <location>
        <begin position="56"/>
        <end position="89"/>
    </location>
</feature>
<evidence type="ECO:0000256" key="14">
    <source>
        <dbReference type="ARBA" id="ARBA00023288"/>
    </source>
</evidence>
<dbReference type="EMBL" id="CAIJEO010000006">
    <property type="protein sequence ID" value="CAD0094292.1"/>
    <property type="molecule type" value="Genomic_DNA"/>
</dbReference>
<dbReference type="Proteomes" id="UP000714618">
    <property type="component" value="Unassembled WGS sequence"/>
</dbReference>
<comment type="subcellular location">
    <subcellularLocation>
        <location evidence="1">Cell membrane</location>
        <topology evidence="1">Lipid-anchor</topology>
        <topology evidence="1">GPI-anchor</topology>
    </subcellularLocation>
    <subcellularLocation>
        <location evidence="2">Secreted</location>
    </subcellularLocation>
</comment>
<keyword evidence="9 16" id="KW-0732">Signal</keyword>
<dbReference type="Pfam" id="PF05730">
    <property type="entry name" value="CFEM"/>
    <property type="match status" value="1"/>
</dbReference>
<keyword evidence="13" id="KW-0325">Glycoprotein</keyword>
<keyword evidence="7" id="KW-0336">GPI-anchor</keyword>
<accession>A0A9N8JWG9</accession>
<evidence type="ECO:0000256" key="15">
    <source>
        <dbReference type="PROSITE-ProRule" id="PRU01356"/>
    </source>
</evidence>
<reference evidence="18" key="1">
    <citation type="submission" date="2020-06" db="EMBL/GenBank/DDBJ databases">
        <authorList>
            <person name="Onetto C."/>
        </authorList>
    </citation>
    <scope>NUCLEOTIDE SEQUENCE</scope>
</reference>
<evidence type="ECO:0000256" key="3">
    <source>
        <dbReference type="ARBA" id="ARBA00010031"/>
    </source>
</evidence>
<dbReference type="PANTHER" id="PTHR37928">
    <property type="entry name" value="CFEM DOMAIN PROTEIN (AFU_ORTHOLOGUE AFUA_6G14090)"/>
    <property type="match status" value="1"/>
</dbReference>
<feature type="disulfide bond" evidence="15">
    <location>
        <begin position="37"/>
        <end position="68"/>
    </location>
</feature>
<evidence type="ECO:0000256" key="16">
    <source>
        <dbReference type="SAM" id="SignalP"/>
    </source>
</evidence>